<dbReference type="PANTHER" id="PTHR30537:SF1">
    <property type="entry name" value="HTH-TYPE TRANSCRIPTIONAL REGULATOR PGRR"/>
    <property type="match status" value="1"/>
</dbReference>
<accession>A0A934JRV0</accession>
<comment type="caution">
    <text evidence="3">The sequence shown here is derived from an EMBL/GenBank/DDBJ whole genome shotgun (WGS) entry which is preliminary data.</text>
</comment>
<protein>
    <recommendedName>
        <fullName evidence="2">LysR substrate-binding domain-containing protein</fullName>
    </recommendedName>
</protein>
<reference evidence="3" key="1">
    <citation type="submission" date="2020-12" db="EMBL/GenBank/DDBJ databases">
        <title>Marinomonas arctica sp. nov., a psychrotolerant bacterium isolated from the Arctic.</title>
        <authorList>
            <person name="Zhang Y."/>
        </authorList>
    </citation>
    <scope>NUCLEOTIDE SEQUENCE</scope>
    <source>
        <strain evidence="3">C1424</strain>
    </source>
</reference>
<dbReference type="InterPro" id="IPR005119">
    <property type="entry name" value="LysR_subst-bd"/>
</dbReference>
<organism evidence="3 4">
    <name type="scientific">Marinomonas transparens</name>
    <dbReference type="NCBI Taxonomy" id="2795388"/>
    <lineage>
        <taxon>Bacteria</taxon>
        <taxon>Pseudomonadati</taxon>
        <taxon>Pseudomonadota</taxon>
        <taxon>Gammaproteobacteria</taxon>
        <taxon>Oceanospirillales</taxon>
        <taxon>Oceanospirillaceae</taxon>
        <taxon>Marinomonas</taxon>
    </lineage>
</organism>
<dbReference type="AlphaFoldDB" id="A0A934JRV0"/>
<dbReference type="GO" id="GO:0043565">
    <property type="term" value="F:sequence-specific DNA binding"/>
    <property type="evidence" value="ECO:0007669"/>
    <property type="project" value="TreeGrafter"/>
</dbReference>
<dbReference type="GO" id="GO:0003700">
    <property type="term" value="F:DNA-binding transcription factor activity"/>
    <property type="evidence" value="ECO:0007669"/>
    <property type="project" value="TreeGrafter"/>
</dbReference>
<evidence type="ECO:0000256" key="1">
    <source>
        <dbReference type="ARBA" id="ARBA00009437"/>
    </source>
</evidence>
<dbReference type="PANTHER" id="PTHR30537">
    <property type="entry name" value="HTH-TYPE TRANSCRIPTIONAL REGULATOR"/>
    <property type="match status" value="1"/>
</dbReference>
<sequence>MEDFIQNGFDVGIRIGEVIEKDMVAVKLSGELRQIAVASPRYLVKYTKPNQPKDLLEHNCILWRWPEAIHPYKWEFYANGLWFAININGSFIVNDRNAALKAALGYRNRVLC</sequence>
<dbReference type="Proteomes" id="UP000628710">
    <property type="component" value="Unassembled WGS sequence"/>
</dbReference>
<gene>
    <name evidence="3" type="ORF">I8J31_05475</name>
</gene>
<dbReference type="Pfam" id="PF03466">
    <property type="entry name" value="LysR_substrate"/>
    <property type="match status" value="1"/>
</dbReference>
<keyword evidence="4" id="KW-1185">Reference proteome</keyword>
<comment type="similarity">
    <text evidence="1">Belongs to the LysR transcriptional regulatory family.</text>
</comment>
<evidence type="ECO:0000259" key="2">
    <source>
        <dbReference type="Pfam" id="PF03466"/>
    </source>
</evidence>
<proteinExistence type="inferred from homology"/>
<dbReference type="GO" id="GO:0006351">
    <property type="term" value="P:DNA-templated transcription"/>
    <property type="evidence" value="ECO:0007669"/>
    <property type="project" value="TreeGrafter"/>
</dbReference>
<evidence type="ECO:0000313" key="4">
    <source>
        <dbReference type="Proteomes" id="UP000628710"/>
    </source>
</evidence>
<dbReference type="RefSeq" id="WP_199467272.1">
    <property type="nucleotide sequence ID" value="NZ_JAEMNX010000003.1"/>
</dbReference>
<dbReference type="SUPFAM" id="SSF53850">
    <property type="entry name" value="Periplasmic binding protein-like II"/>
    <property type="match status" value="1"/>
</dbReference>
<dbReference type="Gene3D" id="3.40.190.10">
    <property type="entry name" value="Periplasmic binding protein-like II"/>
    <property type="match status" value="2"/>
</dbReference>
<evidence type="ECO:0000313" key="3">
    <source>
        <dbReference type="EMBL" id="MBJ7537126.1"/>
    </source>
</evidence>
<dbReference type="EMBL" id="JAEMNX010000003">
    <property type="protein sequence ID" value="MBJ7537126.1"/>
    <property type="molecule type" value="Genomic_DNA"/>
</dbReference>
<feature type="domain" description="LysR substrate-binding" evidence="2">
    <location>
        <begin position="2"/>
        <end position="104"/>
    </location>
</feature>
<name>A0A934JRV0_9GAMM</name>
<dbReference type="InterPro" id="IPR058163">
    <property type="entry name" value="LysR-type_TF_proteobact-type"/>
</dbReference>